<evidence type="ECO:0000256" key="1">
    <source>
        <dbReference type="ARBA" id="ARBA00004496"/>
    </source>
</evidence>
<keyword evidence="10 15" id="KW-0460">Magnesium</keyword>
<dbReference type="InterPro" id="IPR020825">
    <property type="entry name" value="Phe-tRNA_synthase-like_B3/B4"/>
</dbReference>
<dbReference type="Gene3D" id="2.40.50.140">
    <property type="entry name" value="Nucleic acid-binding proteins"/>
    <property type="match status" value="1"/>
</dbReference>
<dbReference type="PANTHER" id="PTHR10947:SF0">
    <property type="entry name" value="PHENYLALANINE--TRNA LIGASE BETA SUBUNIT"/>
    <property type="match status" value="1"/>
</dbReference>
<dbReference type="SUPFAM" id="SSF56037">
    <property type="entry name" value="PheT/TilS domain"/>
    <property type="match status" value="1"/>
</dbReference>
<accession>E8Q659</accession>
<evidence type="ECO:0000256" key="6">
    <source>
        <dbReference type="ARBA" id="ARBA00022598"/>
    </source>
</evidence>
<dbReference type="GO" id="GO:0004826">
    <property type="term" value="F:phenylalanine-tRNA ligase activity"/>
    <property type="evidence" value="ECO:0007669"/>
    <property type="project" value="UniProtKB-UniRule"/>
</dbReference>
<comment type="caution">
    <text evidence="15">Lacks conserved residue(s) required for the propagation of feature annotation.</text>
</comment>
<dbReference type="SUPFAM" id="SSF54991">
    <property type="entry name" value="Anticodon-binding domain of PheRS"/>
    <property type="match status" value="1"/>
</dbReference>
<evidence type="ECO:0000256" key="3">
    <source>
        <dbReference type="ARBA" id="ARBA00011209"/>
    </source>
</evidence>
<dbReference type="HOGENOM" id="CLU_016891_0_0_6"/>
<name>E8Q659_BLOVB</name>
<dbReference type="STRING" id="859654.BVAF_359"/>
<evidence type="ECO:0000256" key="13">
    <source>
        <dbReference type="ARBA" id="ARBA00023146"/>
    </source>
</evidence>
<dbReference type="CDD" id="cd00769">
    <property type="entry name" value="PheRS_beta_core"/>
    <property type="match status" value="1"/>
</dbReference>
<gene>
    <name evidence="15 20" type="primary">pheT</name>
    <name evidence="20" type="ordered locus">BVAF_359</name>
</gene>
<feature type="domain" description="B5" evidence="19">
    <location>
        <begin position="405"/>
        <end position="480"/>
    </location>
</feature>
<feature type="binding site" evidence="15">
    <location>
        <position position="468"/>
    </location>
    <ligand>
        <name>Mg(2+)</name>
        <dbReference type="ChEBI" id="CHEBI:18420"/>
        <note>shared with alpha subunit</note>
    </ligand>
</feature>
<keyword evidence="9 15" id="KW-0067">ATP-binding</keyword>
<dbReference type="InterPro" id="IPR036690">
    <property type="entry name" value="Fdx_antiC-bd_sf"/>
</dbReference>
<dbReference type="InterPro" id="IPR004532">
    <property type="entry name" value="Phe-tRNA-ligase_IIc_bsu_bact"/>
</dbReference>
<organism evidence="20 21">
    <name type="scientific">Blochmanniella vafra (strain BVAF)</name>
    <dbReference type="NCBI Taxonomy" id="859654"/>
    <lineage>
        <taxon>Bacteria</taxon>
        <taxon>Pseudomonadati</taxon>
        <taxon>Pseudomonadota</taxon>
        <taxon>Gammaproteobacteria</taxon>
        <taxon>Enterobacterales</taxon>
        <taxon>Enterobacteriaceae</taxon>
        <taxon>ant endosymbionts</taxon>
        <taxon>Candidatus Blochmanniella</taxon>
    </lineage>
</organism>
<evidence type="ECO:0000256" key="14">
    <source>
        <dbReference type="ARBA" id="ARBA00049255"/>
    </source>
</evidence>
<comment type="similarity">
    <text evidence="2 15">Belongs to the phenylalanyl-tRNA synthetase beta subunit family. Type 1 subfamily.</text>
</comment>
<evidence type="ECO:0000256" key="12">
    <source>
        <dbReference type="ARBA" id="ARBA00022917"/>
    </source>
</evidence>
<dbReference type="SUPFAM" id="SSF50249">
    <property type="entry name" value="Nucleic acid-binding proteins"/>
    <property type="match status" value="1"/>
</dbReference>
<dbReference type="SMART" id="SM00874">
    <property type="entry name" value="B5"/>
    <property type="match status" value="1"/>
</dbReference>
<dbReference type="InterPro" id="IPR045060">
    <property type="entry name" value="Phe-tRNA-ligase_IIc_bsu"/>
</dbReference>
<feature type="binding site" evidence="15">
    <location>
        <position position="458"/>
    </location>
    <ligand>
        <name>Mg(2+)</name>
        <dbReference type="ChEBI" id="CHEBI:18420"/>
        <note>shared with alpha subunit</note>
    </ligand>
</feature>
<dbReference type="CDD" id="cd02796">
    <property type="entry name" value="tRNA_bind_bactPheRS"/>
    <property type="match status" value="1"/>
</dbReference>
<dbReference type="Pfam" id="PF01588">
    <property type="entry name" value="tRNA_bind"/>
    <property type="match status" value="1"/>
</dbReference>
<evidence type="ECO:0000256" key="8">
    <source>
        <dbReference type="ARBA" id="ARBA00022741"/>
    </source>
</evidence>
<evidence type="ECO:0000256" key="4">
    <source>
        <dbReference type="ARBA" id="ARBA00022490"/>
    </source>
</evidence>
<evidence type="ECO:0000256" key="2">
    <source>
        <dbReference type="ARBA" id="ARBA00008653"/>
    </source>
</evidence>
<dbReference type="InterPro" id="IPR009061">
    <property type="entry name" value="DNA-bd_dom_put_sf"/>
</dbReference>
<dbReference type="SUPFAM" id="SSF55681">
    <property type="entry name" value="Class II aaRS and biotin synthetases"/>
    <property type="match status" value="1"/>
</dbReference>
<sequence>MKYSELWLRKWTNPPVTHNELINQLTMAGFNVNETQSIILNKFYGVVIAEIINFKIHPNVDNTWIITINNGTNKLISIISDNHINYRKKMKVVVANIGALLPDGQVVTSKIIQGIKSEGILCTFSTLGLHNNRKDIIELPDNAPIGYDFYDYLDLNDKIIDVDITPNRGDCLSIIGLAREIASINKLQLKKLIINTIIPTTHETIPIRIEEPKFCPKFLGKIIKNININVPTPLKIQEKLRRCGIRSTNIVEDITNYVVLELGHPIHIYDYEKINKNEIIIRLSKPGEKLIFDEKNINIKLFENTLIISDRNKPLAIAGLEIENKSNISLKTSNIFIQVSFLDPTVIIKQSKLYNFHHFYTMQYERGVDCNISELTLNYFTELLIKNCNGHVGPTIKIINKKFIPKIKKIKLQRAKLNSILGFHVETQDISNILKSLGFKINVKDNLWIVSIPTWRFDINIEENLISEIIRIYGYNKIPQDSIKTVLIPNSLHTQLSNETVTLSKSKIILIDRGYQEIITYSFINPNIQKLMKFQDITPFTLINPINQEMSVMRLSLWPGLIKTMLYNQNRQQKDIRLFESGMCFIPNKNNNDQVSHQFMLSGIRSEFKNNEHWDSKISSIDFYDIKGDVESVLNMIYRHNQIIFKSCIHPALHPGQRAEIYCNNILIGYIGMIHPKIQHLLGLRANILMFELFWDAIPKFTLSQITSVSKFPKNHRDISFVLPIYISASAVIDELKKLNINQLICIKLIDLYTGKKIPIGFKSFTIKLTFQSNTHTFQEQEIKEILNTCIITLQKRFHIILR</sequence>
<dbReference type="SMART" id="SM00896">
    <property type="entry name" value="FDX-ACB"/>
    <property type="match status" value="1"/>
</dbReference>
<dbReference type="InterPro" id="IPR041616">
    <property type="entry name" value="PheRS_beta_core"/>
</dbReference>
<evidence type="ECO:0000256" key="7">
    <source>
        <dbReference type="ARBA" id="ARBA00022723"/>
    </source>
</evidence>
<dbReference type="InterPro" id="IPR012340">
    <property type="entry name" value="NA-bd_OB-fold"/>
</dbReference>
<dbReference type="PROSITE" id="PS51447">
    <property type="entry name" value="FDX_ACB"/>
    <property type="match status" value="1"/>
</dbReference>
<proteinExistence type="inferred from homology"/>
<dbReference type="GO" id="GO:0000287">
    <property type="term" value="F:magnesium ion binding"/>
    <property type="evidence" value="ECO:0007669"/>
    <property type="project" value="UniProtKB-UniRule"/>
</dbReference>
<dbReference type="HAMAP" id="MF_00283">
    <property type="entry name" value="Phe_tRNA_synth_beta1"/>
    <property type="match status" value="1"/>
</dbReference>
<dbReference type="InterPro" id="IPR005146">
    <property type="entry name" value="B3/B4_tRNA-bd"/>
</dbReference>
<feature type="domain" description="TRNA-binding" evidence="17">
    <location>
        <begin position="40"/>
        <end position="150"/>
    </location>
</feature>
<dbReference type="SMART" id="SM00873">
    <property type="entry name" value="B3_4"/>
    <property type="match status" value="1"/>
</dbReference>
<keyword evidence="7 15" id="KW-0479">Metal-binding</keyword>
<comment type="cofactor">
    <cofactor evidence="15">
        <name>Mg(2+)</name>
        <dbReference type="ChEBI" id="CHEBI:18420"/>
    </cofactor>
    <text evidence="15">Binds 2 magnesium ions per tetramer.</text>
</comment>
<dbReference type="RefSeq" id="WP_013516678.1">
    <property type="nucleotide sequence ID" value="NC_014909.2"/>
</dbReference>
<dbReference type="Gene3D" id="3.30.56.10">
    <property type="match status" value="2"/>
</dbReference>
<dbReference type="InterPro" id="IPR033714">
    <property type="entry name" value="tRNA_bind_bactPheRS"/>
</dbReference>
<dbReference type="Pfam" id="PF03483">
    <property type="entry name" value="B3_4"/>
    <property type="match status" value="1"/>
</dbReference>
<dbReference type="PROSITE" id="PS51483">
    <property type="entry name" value="B5"/>
    <property type="match status" value="1"/>
</dbReference>
<evidence type="ECO:0000259" key="18">
    <source>
        <dbReference type="PROSITE" id="PS51447"/>
    </source>
</evidence>
<evidence type="ECO:0000313" key="20">
    <source>
        <dbReference type="EMBL" id="ADV33753.1"/>
    </source>
</evidence>
<evidence type="ECO:0000256" key="11">
    <source>
        <dbReference type="ARBA" id="ARBA00022884"/>
    </source>
</evidence>
<dbReference type="Proteomes" id="UP000007464">
    <property type="component" value="Chromosome"/>
</dbReference>
<evidence type="ECO:0000259" key="19">
    <source>
        <dbReference type="PROSITE" id="PS51483"/>
    </source>
</evidence>
<dbReference type="GO" id="GO:0000049">
    <property type="term" value="F:tRNA binding"/>
    <property type="evidence" value="ECO:0007669"/>
    <property type="project" value="UniProtKB-UniRule"/>
</dbReference>
<dbReference type="InterPro" id="IPR002547">
    <property type="entry name" value="tRNA-bd_dom"/>
</dbReference>
<dbReference type="AlphaFoldDB" id="E8Q659"/>
<dbReference type="PANTHER" id="PTHR10947">
    <property type="entry name" value="PHENYLALANYL-TRNA SYNTHETASE BETA CHAIN AND LEUCINE-RICH REPEAT-CONTAINING PROTEIN 47"/>
    <property type="match status" value="1"/>
</dbReference>
<dbReference type="Gene3D" id="3.30.70.380">
    <property type="entry name" value="Ferrodoxin-fold anticodon-binding domain"/>
    <property type="match status" value="1"/>
</dbReference>
<dbReference type="PROSITE" id="PS50886">
    <property type="entry name" value="TRBD"/>
    <property type="match status" value="1"/>
</dbReference>
<dbReference type="SUPFAM" id="SSF46955">
    <property type="entry name" value="Putative DNA-binding domain"/>
    <property type="match status" value="1"/>
</dbReference>
<dbReference type="InterPro" id="IPR005121">
    <property type="entry name" value="Fdx_antiC-bd"/>
</dbReference>
<evidence type="ECO:0000256" key="5">
    <source>
        <dbReference type="ARBA" id="ARBA00022555"/>
    </source>
</evidence>
<dbReference type="Pfam" id="PF17759">
    <property type="entry name" value="tRNA_synthFbeta"/>
    <property type="match status" value="1"/>
</dbReference>
<evidence type="ECO:0000256" key="10">
    <source>
        <dbReference type="ARBA" id="ARBA00022842"/>
    </source>
</evidence>
<reference evidence="20 21" key="1">
    <citation type="journal article" date="2010" name="BMC Genomics">
        <title>Unprecedented loss of ammonia assimilation capability in a urease-encoding bacterial mutualist.</title>
        <authorList>
            <person name="Williams L.E."/>
            <person name="Wernegreen J.J."/>
        </authorList>
    </citation>
    <scope>NUCLEOTIDE SEQUENCE [LARGE SCALE GENOMIC DNA]</scope>
    <source>
        <strain evidence="20 21">BVAF</strain>
    </source>
</reference>
<keyword evidence="12 15" id="KW-0648">Protein biosynthesis</keyword>
<dbReference type="EMBL" id="CP002189">
    <property type="protein sequence ID" value="ADV33753.1"/>
    <property type="molecule type" value="Genomic_DNA"/>
</dbReference>
<keyword evidence="13 15" id="KW-0030">Aminoacyl-tRNA synthetase</keyword>
<keyword evidence="8 15" id="KW-0547">Nucleotide-binding</keyword>
<dbReference type="InterPro" id="IPR005147">
    <property type="entry name" value="tRNA_synthase_B5-dom"/>
</dbReference>
<dbReference type="FunFam" id="3.30.930.10:FF:000022">
    <property type="entry name" value="Phenylalanine--tRNA ligase beta subunit"/>
    <property type="match status" value="1"/>
</dbReference>
<keyword evidence="11 16" id="KW-0694">RNA-binding</keyword>
<dbReference type="GO" id="GO:0005524">
    <property type="term" value="F:ATP binding"/>
    <property type="evidence" value="ECO:0007669"/>
    <property type="project" value="UniProtKB-UniRule"/>
</dbReference>
<dbReference type="GO" id="GO:0006432">
    <property type="term" value="P:phenylalanyl-tRNA aminoacylation"/>
    <property type="evidence" value="ECO:0007669"/>
    <property type="project" value="UniProtKB-UniRule"/>
</dbReference>
<dbReference type="Gene3D" id="3.50.40.10">
    <property type="entry name" value="Phenylalanyl-trna Synthetase, Chain B, domain 3"/>
    <property type="match status" value="1"/>
</dbReference>
<comment type="subcellular location">
    <subcellularLocation>
        <location evidence="1 15">Cytoplasm</location>
    </subcellularLocation>
</comment>
<dbReference type="EC" id="6.1.1.20" evidence="15"/>
<dbReference type="Pfam" id="PF03147">
    <property type="entry name" value="FDX-ACB"/>
    <property type="match status" value="1"/>
</dbReference>
<keyword evidence="5 16" id="KW-0820">tRNA-binding</keyword>
<evidence type="ECO:0000313" key="21">
    <source>
        <dbReference type="Proteomes" id="UP000007464"/>
    </source>
</evidence>
<dbReference type="GO" id="GO:0009328">
    <property type="term" value="C:phenylalanine-tRNA ligase complex"/>
    <property type="evidence" value="ECO:0007669"/>
    <property type="project" value="TreeGrafter"/>
</dbReference>
<comment type="catalytic activity">
    <reaction evidence="14 15">
        <text>tRNA(Phe) + L-phenylalanine + ATP = L-phenylalanyl-tRNA(Phe) + AMP + diphosphate + H(+)</text>
        <dbReference type="Rhea" id="RHEA:19413"/>
        <dbReference type="Rhea" id="RHEA-COMP:9668"/>
        <dbReference type="Rhea" id="RHEA-COMP:9699"/>
        <dbReference type="ChEBI" id="CHEBI:15378"/>
        <dbReference type="ChEBI" id="CHEBI:30616"/>
        <dbReference type="ChEBI" id="CHEBI:33019"/>
        <dbReference type="ChEBI" id="CHEBI:58095"/>
        <dbReference type="ChEBI" id="CHEBI:78442"/>
        <dbReference type="ChEBI" id="CHEBI:78531"/>
        <dbReference type="ChEBI" id="CHEBI:456215"/>
        <dbReference type="EC" id="6.1.1.20"/>
    </reaction>
</comment>
<dbReference type="Gene3D" id="3.30.930.10">
    <property type="entry name" value="Bira Bifunctional Protein, Domain 2"/>
    <property type="match status" value="1"/>
</dbReference>
<dbReference type="KEGG" id="bva:BVAF_359"/>
<dbReference type="FunFam" id="3.30.56.10:FF:000002">
    <property type="entry name" value="Phenylalanine--tRNA ligase beta subunit"/>
    <property type="match status" value="1"/>
</dbReference>
<evidence type="ECO:0000259" key="17">
    <source>
        <dbReference type="PROSITE" id="PS50886"/>
    </source>
</evidence>
<feature type="domain" description="FDX-ACB" evidence="18">
    <location>
        <begin position="710"/>
        <end position="803"/>
    </location>
</feature>
<dbReference type="Pfam" id="PF03484">
    <property type="entry name" value="B5"/>
    <property type="match status" value="1"/>
</dbReference>
<evidence type="ECO:0000256" key="16">
    <source>
        <dbReference type="PROSITE-ProRule" id="PRU00209"/>
    </source>
</evidence>
<protein>
    <recommendedName>
        <fullName evidence="15">Phenylalanine--tRNA ligase beta subunit</fullName>
        <ecNumber evidence="15">6.1.1.20</ecNumber>
    </recommendedName>
    <alternativeName>
        <fullName evidence="15">Phenylalanyl-tRNA synthetase beta subunit</fullName>
        <shortName evidence="15">PheRS</shortName>
    </alternativeName>
</protein>
<evidence type="ECO:0000256" key="9">
    <source>
        <dbReference type="ARBA" id="ARBA00022840"/>
    </source>
</evidence>
<keyword evidence="21" id="KW-1185">Reference proteome</keyword>
<keyword evidence="6 15" id="KW-0436">Ligase</keyword>
<dbReference type="OrthoDB" id="9805455at2"/>
<dbReference type="InterPro" id="IPR045864">
    <property type="entry name" value="aa-tRNA-synth_II/BPL/LPL"/>
</dbReference>
<comment type="subunit">
    <text evidence="3 15">Tetramer of two alpha and two beta subunits.</text>
</comment>
<evidence type="ECO:0000256" key="15">
    <source>
        <dbReference type="HAMAP-Rule" id="MF_00283"/>
    </source>
</evidence>
<dbReference type="NCBIfam" id="TIGR00472">
    <property type="entry name" value="pheT_bact"/>
    <property type="match status" value="1"/>
</dbReference>
<keyword evidence="4 15" id="KW-0963">Cytoplasm</keyword>